<sequence length="89" mass="9952">MRLTVAVKGMAPRPHLFIHGDADRTNPLEDSRELLAAARGWNEDEDEDSPAELWVVPGAAHLRAYALEPHAYRDKVVAFFGRELDGTNK</sequence>
<dbReference type="Gene3D" id="3.40.50.1820">
    <property type="entry name" value="alpha/beta hydrolase"/>
    <property type="match status" value="1"/>
</dbReference>
<organism evidence="1 2">
    <name type="scientific">Paenibacillus athensensis</name>
    <dbReference type="NCBI Taxonomy" id="1967502"/>
    <lineage>
        <taxon>Bacteria</taxon>
        <taxon>Bacillati</taxon>
        <taxon>Bacillota</taxon>
        <taxon>Bacilli</taxon>
        <taxon>Bacillales</taxon>
        <taxon>Paenibacillaceae</taxon>
        <taxon>Paenibacillus</taxon>
    </lineage>
</organism>
<dbReference type="SUPFAM" id="SSF53474">
    <property type="entry name" value="alpha/beta-Hydrolases"/>
    <property type="match status" value="1"/>
</dbReference>
<protein>
    <recommendedName>
        <fullName evidence="3">Peptidase S9 prolyl oligopeptidase catalytic domain-containing protein</fullName>
    </recommendedName>
</protein>
<name>A0A4Y8PTB7_9BACL</name>
<dbReference type="Proteomes" id="UP000298246">
    <property type="component" value="Unassembled WGS sequence"/>
</dbReference>
<evidence type="ECO:0000313" key="2">
    <source>
        <dbReference type="Proteomes" id="UP000298246"/>
    </source>
</evidence>
<dbReference type="InterPro" id="IPR029058">
    <property type="entry name" value="AB_hydrolase_fold"/>
</dbReference>
<reference evidence="1 2" key="1">
    <citation type="submission" date="2017-03" db="EMBL/GenBank/DDBJ databases">
        <title>Isolation of Levoglucosan Utilizing Bacteria.</title>
        <authorList>
            <person name="Arya A.S."/>
        </authorList>
    </citation>
    <scope>NUCLEOTIDE SEQUENCE [LARGE SCALE GENOMIC DNA]</scope>
    <source>
        <strain evidence="1 2">MEC069</strain>
    </source>
</reference>
<proteinExistence type="predicted"/>
<evidence type="ECO:0008006" key="3">
    <source>
        <dbReference type="Google" id="ProtNLM"/>
    </source>
</evidence>
<dbReference type="AlphaFoldDB" id="A0A4Y8PTB7"/>
<comment type="caution">
    <text evidence="1">The sequence shown here is derived from an EMBL/GenBank/DDBJ whole genome shotgun (WGS) entry which is preliminary data.</text>
</comment>
<accession>A0A4Y8PTB7</accession>
<evidence type="ECO:0000313" key="1">
    <source>
        <dbReference type="EMBL" id="TFE84210.1"/>
    </source>
</evidence>
<keyword evidence="2" id="KW-1185">Reference proteome</keyword>
<gene>
    <name evidence="1" type="ORF">B5M42_20775</name>
</gene>
<dbReference type="EMBL" id="MYFO01000037">
    <property type="protein sequence ID" value="TFE84210.1"/>
    <property type="molecule type" value="Genomic_DNA"/>
</dbReference>